<dbReference type="PANTHER" id="PTHR30237">
    <property type="entry name" value="MURAMOYLTETRAPEPTIDE CARBOXYPEPTIDASE"/>
    <property type="match status" value="1"/>
</dbReference>
<keyword evidence="3" id="KW-0645">Protease</keyword>
<dbReference type="SUPFAM" id="SSF52317">
    <property type="entry name" value="Class I glutamine amidotransferase-like"/>
    <property type="match status" value="1"/>
</dbReference>
<dbReference type="Gene3D" id="3.40.50.10740">
    <property type="entry name" value="Class I glutamine amidotransferase-like"/>
    <property type="match status" value="1"/>
</dbReference>
<evidence type="ECO:0000256" key="1">
    <source>
        <dbReference type="ARBA" id="ARBA00010233"/>
    </source>
</evidence>
<dbReference type="InterPro" id="IPR029062">
    <property type="entry name" value="Class_I_gatase-like"/>
</dbReference>
<dbReference type="SUPFAM" id="SSF141986">
    <property type="entry name" value="LD-carboxypeptidase A C-terminal domain-like"/>
    <property type="match status" value="1"/>
</dbReference>
<accession>A0A385SME6</accession>
<reference evidence="10" key="1">
    <citation type="submission" date="2018-09" db="EMBL/GenBank/DDBJ databases">
        <title>Chryseolinea sp. KIS68-18 isolated from soil.</title>
        <authorList>
            <person name="Weon H.-Y."/>
            <person name="Kwon S.-W."/>
            <person name="Lee S.A."/>
        </authorList>
    </citation>
    <scope>NUCLEOTIDE SEQUENCE [LARGE SCALE GENOMIC DNA]</scope>
    <source>
        <strain evidence="10">KIS68-18</strain>
    </source>
</reference>
<gene>
    <name evidence="9" type="ORF">D4L85_08480</name>
</gene>
<feature type="active site" description="Charge relay system" evidence="6">
    <location>
        <position position="273"/>
    </location>
</feature>
<keyword evidence="4" id="KW-0378">Hydrolase</keyword>
<dbReference type="OrthoDB" id="9807329at2"/>
<dbReference type="Gene3D" id="3.50.30.60">
    <property type="entry name" value="LD-carboxypeptidase A C-terminal domain-like"/>
    <property type="match status" value="1"/>
</dbReference>
<dbReference type="InterPro" id="IPR027478">
    <property type="entry name" value="LdcA_N"/>
</dbReference>
<evidence type="ECO:0000256" key="2">
    <source>
        <dbReference type="ARBA" id="ARBA00022645"/>
    </source>
</evidence>
<evidence type="ECO:0000256" key="4">
    <source>
        <dbReference type="ARBA" id="ARBA00022801"/>
    </source>
</evidence>
<evidence type="ECO:0000313" key="9">
    <source>
        <dbReference type="EMBL" id="AYB30610.1"/>
    </source>
</evidence>
<evidence type="ECO:0000259" key="7">
    <source>
        <dbReference type="Pfam" id="PF02016"/>
    </source>
</evidence>
<feature type="domain" description="LD-carboxypeptidase C-terminal" evidence="8">
    <location>
        <begin position="172"/>
        <end position="286"/>
    </location>
</feature>
<dbReference type="PIRSF" id="PIRSF028757">
    <property type="entry name" value="LD-carboxypeptidase"/>
    <property type="match status" value="1"/>
</dbReference>
<feature type="active site" description="Charge relay system" evidence="6">
    <location>
        <position position="203"/>
    </location>
</feature>
<evidence type="ECO:0000256" key="3">
    <source>
        <dbReference type="ARBA" id="ARBA00022670"/>
    </source>
</evidence>
<dbReference type="InterPro" id="IPR003507">
    <property type="entry name" value="S66_fam"/>
</dbReference>
<dbReference type="EMBL" id="CP032382">
    <property type="protein sequence ID" value="AYB30610.1"/>
    <property type="molecule type" value="Genomic_DNA"/>
</dbReference>
<feature type="domain" description="LD-carboxypeptidase N-terminal" evidence="7">
    <location>
        <begin position="13"/>
        <end position="128"/>
    </location>
</feature>
<dbReference type="CDD" id="cd07025">
    <property type="entry name" value="Peptidase_S66"/>
    <property type="match status" value="1"/>
</dbReference>
<evidence type="ECO:0000313" key="10">
    <source>
        <dbReference type="Proteomes" id="UP000266183"/>
    </source>
</evidence>
<dbReference type="GO" id="GO:0006508">
    <property type="term" value="P:proteolysis"/>
    <property type="evidence" value="ECO:0007669"/>
    <property type="project" value="UniProtKB-KW"/>
</dbReference>
<dbReference type="GO" id="GO:0004180">
    <property type="term" value="F:carboxypeptidase activity"/>
    <property type="evidence" value="ECO:0007669"/>
    <property type="project" value="UniProtKB-KW"/>
</dbReference>
<organism evidence="9 10">
    <name type="scientific">Chryseolinea soli</name>
    <dbReference type="NCBI Taxonomy" id="2321403"/>
    <lineage>
        <taxon>Bacteria</taxon>
        <taxon>Pseudomonadati</taxon>
        <taxon>Bacteroidota</taxon>
        <taxon>Cytophagia</taxon>
        <taxon>Cytophagales</taxon>
        <taxon>Fulvivirgaceae</taxon>
        <taxon>Chryseolinea</taxon>
    </lineage>
</organism>
<dbReference type="Proteomes" id="UP000266183">
    <property type="component" value="Chromosome"/>
</dbReference>
<dbReference type="InterPro" id="IPR040449">
    <property type="entry name" value="Peptidase_S66_N"/>
</dbReference>
<dbReference type="Pfam" id="PF17676">
    <property type="entry name" value="Peptidase_S66C"/>
    <property type="match status" value="1"/>
</dbReference>
<dbReference type="AlphaFoldDB" id="A0A385SME6"/>
<dbReference type="KEGG" id="chk:D4L85_08480"/>
<dbReference type="Pfam" id="PF02016">
    <property type="entry name" value="Peptidase_S66"/>
    <property type="match status" value="1"/>
</dbReference>
<dbReference type="InterPro" id="IPR027461">
    <property type="entry name" value="Carboxypeptidase_A_C_sf"/>
</dbReference>
<keyword evidence="5" id="KW-0720">Serine protease</keyword>
<dbReference type="RefSeq" id="WP_119753915.1">
    <property type="nucleotide sequence ID" value="NZ_CP032382.1"/>
</dbReference>
<evidence type="ECO:0000259" key="8">
    <source>
        <dbReference type="Pfam" id="PF17676"/>
    </source>
</evidence>
<dbReference type="InterPro" id="IPR040921">
    <property type="entry name" value="Peptidase_S66C"/>
</dbReference>
<evidence type="ECO:0000256" key="6">
    <source>
        <dbReference type="PIRSR" id="PIRSR028757-1"/>
    </source>
</evidence>
<dbReference type="GO" id="GO:0008236">
    <property type="term" value="F:serine-type peptidase activity"/>
    <property type="evidence" value="ECO:0007669"/>
    <property type="project" value="UniProtKB-KW"/>
</dbReference>
<comment type="similarity">
    <text evidence="1">Belongs to the peptidase S66 family.</text>
</comment>
<proteinExistence type="inferred from homology"/>
<name>A0A385SME6_9BACT</name>
<protein>
    <submittedName>
        <fullName evidence="9">LD-carboxypeptidase</fullName>
    </submittedName>
</protein>
<sequence>MIRPTFLSAGNTVALAATGRKVSTAQMQKALEVFSSWGLNVLRAPHLFSEKHGYLAGTDDERRRDFQQMLDDKNVRAIFCARGGYGTTRILDGLDFTSFLENPKWIIGFSDVTALHLKLLQLQVESIHSTMPILFSSTGIEPSLESLKKVVFGEDFTIQAAAHRANRLGQATGPVLGGNLSLLTDALGTSSDPDTAGKILVIEEIDEYKYRFDRMLTHLKRAGKFNQLAGLIIGHMTDMKDPEPAFEEDFADMVMDKIAGTQYPVAFNFPIGHENPNLAWRHGSLMSLDVNPTGSMLQPATGLLREAYIIGPGSKK</sequence>
<evidence type="ECO:0000256" key="5">
    <source>
        <dbReference type="ARBA" id="ARBA00022825"/>
    </source>
</evidence>
<keyword evidence="2 9" id="KW-0121">Carboxypeptidase</keyword>
<dbReference type="PANTHER" id="PTHR30237:SF2">
    <property type="entry name" value="MUREIN TETRAPEPTIDE CARBOXYPEPTIDASE"/>
    <property type="match status" value="1"/>
</dbReference>
<feature type="active site" description="Nucleophile" evidence="6">
    <location>
        <position position="110"/>
    </location>
</feature>
<keyword evidence="10" id="KW-1185">Reference proteome</keyword>